<dbReference type="EMBL" id="CP068570">
    <property type="protein sequence ID" value="QQZ50577.1"/>
    <property type="molecule type" value="Genomic_DNA"/>
</dbReference>
<proteinExistence type="predicted"/>
<reference evidence="2" key="1">
    <citation type="submission" date="2021-01" db="EMBL/GenBank/DDBJ databases">
        <title>Genome sequence of Phenylobacterium sp. 20VBR1 isolated from a valley glaceir, Ny-Alesund, Svalbard.</title>
        <authorList>
            <person name="Thomas F.A."/>
            <person name="Krishnan K.P."/>
            <person name="Sinha R.K."/>
        </authorList>
    </citation>
    <scope>NUCLEOTIDE SEQUENCE</scope>
    <source>
        <strain evidence="2">20VBR1</strain>
    </source>
</reference>
<evidence type="ECO:0000313" key="2">
    <source>
        <dbReference type="EMBL" id="QQZ50577.1"/>
    </source>
</evidence>
<evidence type="ECO:0000256" key="1">
    <source>
        <dbReference type="SAM" id="MobiDB-lite"/>
    </source>
</evidence>
<protein>
    <submittedName>
        <fullName evidence="2">Methyl-accepting chemotaxis protein</fullName>
    </submittedName>
</protein>
<name>A0A974P421_9CAUL</name>
<feature type="compositionally biased region" description="Basic residues" evidence="1">
    <location>
        <begin position="58"/>
        <end position="67"/>
    </location>
</feature>
<organism evidence="2">
    <name type="scientific">Phenylobacterium glaciei</name>
    <dbReference type="NCBI Taxonomy" id="2803784"/>
    <lineage>
        <taxon>Bacteria</taxon>
        <taxon>Pseudomonadati</taxon>
        <taxon>Pseudomonadota</taxon>
        <taxon>Alphaproteobacteria</taxon>
        <taxon>Caulobacterales</taxon>
        <taxon>Caulobacteraceae</taxon>
        <taxon>Phenylobacterium</taxon>
    </lineage>
</organism>
<accession>A0A974P421</accession>
<dbReference type="AlphaFoldDB" id="A0A974P421"/>
<gene>
    <name evidence="2" type="ORF">JKL49_03305</name>
</gene>
<sequence>MDQVTQQNAAMVEQSTAAAHALNGEATELRRLMGDFRTAPRALRRGRRGPRRPDRARVPRPPRRAGWPRRSAPTSAALRPPSTRPRTGRNSDPYFEQEPFQRVR</sequence>
<feature type="region of interest" description="Disordered" evidence="1">
    <location>
        <begin position="30"/>
        <end position="104"/>
    </location>
</feature>